<keyword evidence="3" id="KW-0411">Iron-sulfur</keyword>
<dbReference type="AlphaFoldDB" id="A0A1I2LR86"/>
<reference evidence="5 8" key="2">
    <citation type="submission" date="2018-03" db="EMBL/GenBank/DDBJ databases">
        <title>The uncultured portion of the human microbiome is neutrally assembled.</title>
        <authorList>
            <person name="Jeraldo P."/>
            <person name="Boardman L."/>
            <person name="White B.A."/>
            <person name="Nelson H."/>
            <person name="Goldenfeld N."/>
            <person name="Chia N."/>
        </authorList>
    </citation>
    <scope>NUCLEOTIDE SEQUENCE [LARGE SCALE GENOMIC DNA]</scope>
    <source>
        <strain evidence="5">CIM:MAG 903</strain>
    </source>
</reference>
<dbReference type="Pfam" id="PF12724">
    <property type="entry name" value="Flavodoxin_5"/>
    <property type="match status" value="1"/>
</dbReference>
<dbReference type="Gene3D" id="3.30.70.20">
    <property type="match status" value="1"/>
</dbReference>
<dbReference type="InterPro" id="IPR017896">
    <property type="entry name" value="4Fe4S_Fe-S-bd"/>
</dbReference>
<dbReference type="InterPro" id="IPR017900">
    <property type="entry name" value="4Fe4S_Fe_S_CS"/>
</dbReference>
<dbReference type="GO" id="GO:0051536">
    <property type="term" value="F:iron-sulfur cluster binding"/>
    <property type="evidence" value="ECO:0007669"/>
    <property type="project" value="UniProtKB-KW"/>
</dbReference>
<evidence type="ECO:0000313" key="8">
    <source>
        <dbReference type="Proteomes" id="UP000246114"/>
    </source>
</evidence>
<keyword evidence="1" id="KW-0479">Metal-binding</keyword>
<dbReference type="PROSITE" id="PS51379">
    <property type="entry name" value="4FE4S_FER_2"/>
    <property type="match status" value="2"/>
</dbReference>
<evidence type="ECO:0000256" key="2">
    <source>
        <dbReference type="ARBA" id="ARBA00023004"/>
    </source>
</evidence>
<sequence length="275" mass="31728">MKKGETGVSTYIYYFTATGNSLYIAKMLGNIIPDSKIISILQSNKKEETSLEADKIGFVFPLYYGGIPRVLEQFIKNLEIKGHPEIFAVATRGSSTGMVKSQINKLMLPKKVQLNYLTYINMPSNYVRLYDMKEKQENKSIILNAKDEAIKAAHEIERGINKVENDSMIANLIYKPMYKFWKKSLRRKDNKFTINDDCNRCGTCVKICPVNNIILDDGNPKWLHNCEDCMACIHICPKKAINIGRRTQQRRRYRNPFIDVKEIIDQKITKENVID</sequence>
<keyword evidence="7" id="KW-1185">Reference proteome</keyword>
<dbReference type="OrthoDB" id="9813995at2"/>
<name>A0A1I2LR86_9CLOT</name>
<evidence type="ECO:0000259" key="4">
    <source>
        <dbReference type="PROSITE" id="PS51379"/>
    </source>
</evidence>
<dbReference type="InterPro" id="IPR047964">
    <property type="entry name" value="EFR1-like"/>
</dbReference>
<dbReference type="SUPFAM" id="SSF52218">
    <property type="entry name" value="Flavoproteins"/>
    <property type="match status" value="1"/>
</dbReference>
<evidence type="ECO:0000256" key="3">
    <source>
        <dbReference type="ARBA" id="ARBA00023014"/>
    </source>
</evidence>
<feature type="domain" description="4Fe-4S ferredoxin-type" evidence="4">
    <location>
        <begin position="190"/>
        <end position="218"/>
    </location>
</feature>
<organism evidence="6 7">
    <name type="scientific">Clostridium cadaveris</name>
    <dbReference type="NCBI Taxonomy" id="1529"/>
    <lineage>
        <taxon>Bacteria</taxon>
        <taxon>Bacillati</taxon>
        <taxon>Bacillota</taxon>
        <taxon>Clostridia</taxon>
        <taxon>Eubacteriales</taxon>
        <taxon>Clostridiaceae</taxon>
        <taxon>Clostridium</taxon>
    </lineage>
</organism>
<dbReference type="Proteomes" id="UP000246114">
    <property type="component" value="Unassembled WGS sequence"/>
</dbReference>
<dbReference type="NCBIfam" id="NF038196">
    <property type="entry name" value="ferrodoxin_EFR1"/>
    <property type="match status" value="1"/>
</dbReference>
<keyword evidence="2" id="KW-0408">Iron</keyword>
<protein>
    <submittedName>
        <fullName evidence="5">4Fe-4S dicluster domain-containing protein</fullName>
    </submittedName>
    <submittedName>
        <fullName evidence="6">Flavodoxin domain-containing protein</fullName>
    </submittedName>
</protein>
<dbReference type="EMBL" id="QAMZ01000051">
    <property type="protein sequence ID" value="PWL52259.1"/>
    <property type="molecule type" value="Genomic_DNA"/>
</dbReference>
<evidence type="ECO:0000256" key="1">
    <source>
        <dbReference type="ARBA" id="ARBA00022723"/>
    </source>
</evidence>
<evidence type="ECO:0000313" key="5">
    <source>
        <dbReference type="EMBL" id="PWL52259.1"/>
    </source>
</evidence>
<dbReference type="EMBL" id="FOOE01000011">
    <property type="protein sequence ID" value="SFF81643.1"/>
    <property type="molecule type" value="Genomic_DNA"/>
</dbReference>
<dbReference type="SUPFAM" id="SSF54862">
    <property type="entry name" value="4Fe-4S ferredoxins"/>
    <property type="match status" value="1"/>
</dbReference>
<dbReference type="InterPro" id="IPR029039">
    <property type="entry name" value="Flavoprotein-like_sf"/>
</dbReference>
<accession>A0A1I2LR86</accession>
<dbReference type="InterPro" id="IPR026816">
    <property type="entry name" value="Flavodoxin_dom"/>
</dbReference>
<proteinExistence type="predicted"/>
<dbReference type="PROSITE" id="PS00198">
    <property type="entry name" value="4FE4S_FER_1"/>
    <property type="match status" value="2"/>
</dbReference>
<dbReference type="Proteomes" id="UP000182135">
    <property type="component" value="Unassembled WGS sequence"/>
</dbReference>
<gene>
    <name evidence="5" type="ORF">DBY38_11855</name>
    <name evidence="6" type="ORF">SAMN04487885_11182</name>
</gene>
<dbReference type="eggNOG" id="COG2768">
    <property type="taxonomic scope" value="Bacteria"/>
</dbReference>
<evidence type="ECO:0000313" key="7">
    <source>
        <dbReference type="Proteomes" id="UP000182135"/>
    </source>
</evidence>
<dbReference type="STRING" id="1529.SAMN04487885_11182"/>
<dbReference type="GO" id="GO:0046872">
    <property type="term" value="F:metal ion binding"/>
    <property type="evidence" value="ECO:0007669"/>
    <property type="project" value="UniProtKB-KW"/>
</dbReference>
<feature type="domain" description="4Fe-4S ferredoxin-type" evidence="4">
    <location>
        <begin position="225"/>
        <end position="246"/>
    </location>
</feature>
<dbReference type="Pfam" id="PF13187">
    <property type="entry name" value="Fer4_9"/>
    <property type="match status" value="1"/>
</dbReference>
<reference evidence="6 7" key="1">
    <citation type="submission" date="2016-10" db="EMBL/GenBank/DDBJ databases">
        <authorList>
            <person name="de Groot N.N."/>
        </authorList>
    </citation>
    <scope>NUCLEOTIDE SEQUENCE [LARGE SCALE GENOMIC DNA]</scope>
    <source>
        <strain evidence="6 7">NLAE-zl-G419</strain>
    </source>
</reference>
<evidence type="ECO:0000313" key="6">
    <source>
        <dbReference type="EMBL" id="SFF81643.1"/>
    </source>
</evidence>